<reference evidence="5 6" key="1">
    <citation type="submission" date="2020-08" db="EMBL/GenBank/DDBJ databases">
        <title>Genomic Encyclopedia of Type Strains, Phase IV (KMG-IV): sequencing the most valuable type-strain genomes for metagenomic binning, comparative biology and taxonomic classification.</title>
        <authorList>
            <person name="Goeker M."/>
        </authorList>
    </citation>
    <scope>NUCLEOTIDE SEQUENCE [LARGE SCALE GENOMIC DNA]</scope>
    <source>
        <strain evidence="5 6">DSM 25335</strain>
    </source>
</reference>
<evidence type="ECO:0000313" key="5">
    <source>
        <dbReference type="EMBL" id="MBB5291540.1"/>
    </source>
</evidence>
<feature type="domain" description="Calcineurin-like phosphoesterase" evidence="4">
    <location>
        <begin position="80"/>
        <end position="254"/>
    </location>
</feature>
<accession>A0A7W8MG47</accession>
<keyword evidence="1" id="KW-0479">Metal-binding</keyword>
<evidence type="ECO:0000256" key="1">
    <source>
        <dbReference type="ARBA" id="ARBA00022723"/>
    </source>
</evidence>
<keyword evidence="3" id="KW-0472">Membrane</keyword>
<comment type="caution">
    <text evidence="5">The sequence shown here is derived from an EMBL/GenBank/DDBJ whole genome shotgun (WGS) entry which is preliminary data.</text>
</comment>
<evidence type="ECO:0000313" key="6">
    <source>
        <dbReference type="Proteomes" id="UP000566663"/>
    </source>
</evidence>
<dbReference type="Pfam" id="PF00149">
    <property type="entry name" value="Metallophos"/>
    <property type="match status" value="1"/>
</dbReference>
<dbReference type="InterPro" id="IPR029052">
    <property type="entry name" value="Metallo-depent_PP-like"/>
</dbReference>
<dbReference type="GO" id="GO:0009245">
    <property type="term" value="P:lipid A biosynthetic process"/>
    <property type="evidence" value="ECO:0007669"/>
    <property type="project" value="TreeGrafter"/>
</dbReference>
<name>A0A7W8MG47_9CAUL</name>
<organism evidence="5 6">
    <name type="scientific">Brevundimonas basaltis</name>
    <dbReference type="NCBI Taxonomy" id="472166"/>
    <lineage>
        <taxon>Bacteria</taxon>
        <taxon>Pseudomonadati</taxon>
        <taxon>Pseudomonadota</taxon>
        <taxon>Alphaproteobacteria</taxon>
        <taxon>Caulobacterales</taxon>
        <taxon>Caulobacteraceae</taxon>
        <taxon>Brevundimonas</taxon>
    </lineage>
</organism>
<dbReference type="PANTHER" id="PTHR31302">
    <property type="entry name" value="TRANSMEMBRANE PROTEIN WITH METALLOPHOSPHOESTERASE DOMAIN-RELATED"/>
    <property type="match status" value="1"/>
</dbReference>
<sequence>MSGPDAVMVLAWIGAVLGPVLCFFLVRRLLRGRRIFLASSVAAVVALGWMLGVWAFMVEPSTLTVRHVTVESATWRGPPLRIGIISDTHVAAPHTDVARIERLVARMNAERPDVVVLLGDYAGGHEPAGLRAAPETSEILRGVEAFRGLSSPLGTWGVLGNHGSWFDDAAIAAALDRAGATVLDNRAARVARPEGAFWLAGLADMHSPREGPRVGATLGEVTDAAPVILLTHWPDPFRDVPERVALTLAGHTHCGQVNLPVIGRLVHASEASER</sequence>
<gene>
    <name evidence="5" type="ORF">HNQ67_001054</name>
</gene>
<protein>
    <recommendedName>
        <fullName evidence="4">Calcineurin-like phosphoesterase domain-containing protein</fullName>
    </recommendedName>
</protein>
<dbReference type="RefSeq" id="WP_183253072.1">
    <property type="nucleotide sequence ID" value="NZ_BAAAFF010000006.1"/>
</dbReference>
<keyword evidence="3" id="KW-0812">Transmembrane</keyword>
<keyword evidence="3" id="KW-1133">Transmembrane helix</keyword>
<dbReference type="Gene3D" id="3.60.21.10">
    <property type="match status" value="1"/>
</dbReference>
<keyword evidence="2" id="KW-0378">Hydrolase</keyword>
<dbReference type="GO" id="GO:0046872">
    <property type="term" value="F:metal ion binding"/>
    <property type="evidence" value="ECO:0007669"/>
    <property type="project" value="UniProtKB-KW"/>
</dbReference>
<dbReference type="AlphaFoldDB" id="A0A7W8MG47"/>
<feature type="transmembrane region" description="Helical" evidence="3">
    <location>
        <begin position="35"/>
        <end position="57"/>
    </location>
</feature>
<keyword evidence="6" id="KW-1185">Reference proteome</keyword>
<dbReference type="PANTHER" id="PTHR31302:SF31">
    <property type="entry name" value="PHOSPHODIESTERASE YAEI"/>
    <property type="match status" value="1"/>
</dbReference>
<evidence type="ECO:0000259" key="4">
    <source>
        <dbReference type="Pfam" id="PF00149"/>
    </source>
</evidence>
<evidence type="ECO:0000256" key="2">
    <source>
        <dbReference type="ARBA" id="ARBA00022801"/>
    </source>
</evidence>
<dbReference type="GO" id="GO:0016020">
    <property type="term" value="C:membrane"/>
    <property type="evidence" value="ECO:0007669"/>
    <property type="project" value="GOC"/>
</dbReference>
<proteinExistence type="predicted"/>
<dbReference type="InterPro" id="IPR051158">
    <property type="entry name" value="Metallophosphoesterase_sf"/>
</dbReference>
<dbReference type="GO" id="GO:0008758">
    <property type="term" value="F:UDP-2,3-diacylglucosamine hydrolase activity"/>
    <property type="evidence" value="ECO:0007669"/>
    <property type="project" value="TreeGrafter"/>
</dbReference>
<dbReference type="SUPFAM" id="SSF56300">
    <property type="entry name" value="Metallo-dependent phosphatases"/>
    <property type="match status" value="1"/>
</dbReference>
<dbReference type="InterPro" id="IPR004843">
    <property type="entry name" value="Calcineurin-like_PHP"/>
</dbReference>
<dbReference type="Proteomes" id="UP000566663">
    <property type="component" value="Unassembled WGS sequence"/>
</dbReference>
<evidence type="ECO:0000256" key="3">
    <source>
        <dbReference type="SAM" id="Phobius"/>
    </source>
</evidence>
<dbReference type="EMBL" id="JACHFZ010000002">
    <property type="protein sequence ID" value="MBB5291540.1"/>
    <property type="molecule type" value="Genomic_DNA"/>
</dbReference>
<feature type="transmembrane region" description="Helical" evidence="3">
    <location>
        <begin position="6"/>
        <end position="26"/>
    </location>
</feature>